<evidence type="ECO:0000313" key="3">
    <source>
        <dbReference type="Proteomes" id="UP000298138"/>
    </source>
</evidence>
<organism evidence="2 3">
    <name type="scientific">Ascodesmis nigricans</name>
    <dbReference type="NCBI Taxonomy" id="341454"/>
    <lineage>
        <taxon>Eukaryota</taxon>
        <taxon>Fungi</taxon>
        <taxon>Dikarya</taxon>
        <taxon>Ascomycota</taxon>
        <taxon>Pezizomycotina</taxon>
        <taxon>Pezizomycetes</taxon>
        <taxon>Pezizales</taxon>
        <taxon>Ascodesmidaceae</taxon>
        <taxon>Ascodesmis</taxon>
    </lineage>
</organism>
<accession>A0A4S2MQJ0</accession>
<keyword evidence="3" id="KW-1185">Reference proteome</keyword>
<dbReference type="AlphaFoldDB" id="A0A4S2MQJ0"/>
<evidence type="ECO:0000256" key="1">
    <source>
        <dbReference type="SAM" id="MobiDB-lite"/>
    </source>
</evidence>
<dbReference type="InParanoid" id="A0A4S2MQJ0"/>
<protein>
    <submittedName>
        <fullName evidence="2">Uncharacterized protein</fullName>
    </submittedName>
</protein>
<gene>
    <name evidence="2" type="ORF">EX30DRAFT_111749</name>
</gene>
<reference evidence="2 3" key="1">
    <citation type="submission" date="2019-04" db="EMBL/GenBank/DDBJ databases">
        <title>Comparative genomics and transcriptomics to analyze fruiting body development in filamentous ascomycetes.</title>
        <authorList>
            <consortium name="DOE Joint Genome Institute"/>
            <person name="Lutkenhaus R."/>
            <person name="Traeger S."/>
            <person name="Breuer J."/>
            <person name="Kuo A."/>
            <person name="Lipzen A."/>
            <person name="Pangilinan J."/>
            <person name="Dilworth D."/>
            <person name="Sandor L."/>
            <person name="Poggeler S."/>
            <person name="Barry K."/>
            <person name="Grigoriev I.V."/>
            <person name="Nowrousian M."/>
        </authorList>
    </citation>
    <scope>NUCLEOTIDE SEQUENCE [LARGE SCALE GENOMIC DNA]</scope>
    <source>
        <strain evidence="2 3">CBS 389.68</strain>
    </source>
</reference>
<feature type="region of interest" description="Disordered" evidence="1">
    <location>
        <begin position="36"/>
        <end position="87"/>
    </location>
</feature>
<dbReference type="EMBL" id="ML220132">
    <property type="protein sequence ID" value="TGZ79345.1"/>
    <property type="molecule type" value="Genomic_DNA"/>
</dbReference>
<proteinExistence type="predicted"/>
<dbReference type="Proteomes" id="UP000298138">
    <property type="component" value="Unassembled WGS sequence"/>
</dbReference>
<sequence length="119" mass="13283">MRDDSSDCSQFTIQLYIVYCLLSSLYNTIYGDLTSRPRPLDSRSWRSGRIPNIYSSTPNTAHHTTHHTPHPAPSTQHPAAARKPSPHLHRDITTAARHCGPERLRGSRIGIDIGRCVGV</sequence>
<name>A0A4S2MQJ0_9PEZI</name>
<evidence type="ECO:0000313" key="2">
    <source>
        <dbReference type="EMBL" id="TGZ79345.1"/>
    </source>
</evidence>